<gene>
    <name evidence="1" type="ORF">DIT68_13890</name>
</gene>
<organism evidence="1 2">
    <name type="scientific">Brumimicrobium oceani</name>
    <dbReference type="NCBI Taxonomy" id="2100725"/>
    <lineage>
        <taxon>Bacteria</taxon>
        <taxon>Pseudomonadati</taxon>
        <taxon>Bacteroidota</taxon>
        <taxon>Flavobacteriia</taxon>
        <taxon>Flavobacteriales</taxon>
        <taxon>Crocinitomicaceae</taxon>
        <taxon>Brumimicrobium</taxon>
    </lineage>
</organism>
<name>A0A2U2X367_9FLAO</name>
<sequence length="112" mass="13526">MKYEAGPSITIYTKKFRITGEWEKELYYSSAGEEYETDGIQKMEIYRDGVITYFEDSTEITGNWEFIKDKEEIYITNDLFNPTSYKTFKIKKLRNKEMLLEDEFGESRRFFK</sequence>
<dbReference type="Proteomes" id="UP000245370">
    <property type="component" value="Unassembled WGS sequence"/>
</dbReference>
<reference evidence="1 2" key="1">
    <citation type="submission" date="2018-05" db="EMBL/GenBank/DDBJ databases">
        <title>Brumimicrobium oceani sp. nov., isolated from coastal sediment.</title>
        <authorList>
            <person name="Kou Y."/>
        </authorList>
    </citation>
    <scope>NUCLEOTIDE SEQUENCE [LARGE SCALE GENOMIC DNA]</scope>
    <source>
        <strain evidence="1 2">C305</strain>
    </source>
</reference>
<comment type="caution">
    <text evidence="1">The sequence shown here is derived from an EMBL/GenBank/DDBJ whole genome shotgun (WGS) entry which is preliminary data.</text>
</comment>
<dbReference type="AlphaFoldDB" id="A0A2U2X367"/>
<reference evidence="1 2" key="2">
    <citation type="submission" date="2018-05" db="EMBL/GenBank/DDBJ databases">
        <authorList>
            <person name="Lanie J.A."/>
            <person name="Ng W.-L."/>
            <person name="Kazmierczak K.M."/>
            <person name="Andrzejewski T.M."/>
            <person name="Davidsen T.M."/>
            <person name="Wayne K.J."/>
            <person name="Tettelin H."/>
            <person name="Glass J.I."/>
            <person name="Rusch D."/>
            <person name="Podicherti R."/>
            <person name="Tsui H.-C.T."/>
            <person name="Winkler M.E."/>
        </authorList>
    </citation>
    <scope>NUCLEOTIDE SEQUENCE [LARGE SCALE GENOMIC DNA]</scope>
    <source>
        <strain evidence="1 2">C305</strain>
    </source>
</reference>
<evidence type="ECO:0000313" key="2">
    <source>
        <dbReference type="Proteomes" id="UP000245370"/>
    </source>
</evidence>
<evidence type="ECO:0008006" key="3">
    <source>
        <dbReference type="Google" id="ProtNLM"/>
    </source>
</evidence>
<protein>
    <recommendedName>
        <fullName evidence="3">Lipocalin-like domain-containing protein</fullName>
    </recommendedName>
</protein>
<proteinExistence type="predicted"/>
<dbReference type="EMBL" id="QFRJ01000014">
    <property type="protein sequence ID" value="PWH82194.1"/>
    <property type="molecule type" value="Genomic_DNA"/>
</dbReference>
<accession>A0A2U2X367</accession>
<keyword evidence="2" id="KW-1185">Reference proteome</keyword>
<evidence type="ECO:0000313" key="1">
    <source>
        <dbReference type="EMBL" id="PWH82194.1"/>
    </source>
</evidence>